<dbReference type="Gene3D" id="1.20.140.40">
    <property type="entry name" value="Invertase/pectin methylesterase inhibitor family protein"/>
    <property type="match status" value="1"/>
</dbReference>
<dbReference type="SMART" id="SM00856">
    <property type="entry name" value="PMEI"/>
    <property type="match status" value="1"/>
</dbReference>
<protein>
    <submittedName>
        <fullName evidence="6">OLC1v1002781C1</fullName>
    </submittedName>
</protein>
<dbReference type="InterPro" id="IPR052421">
    <property type="entry name" value="PCW_Enzyme_Inhibitor"/>
</dbReference>
<dbReference type="Pfam" id="PF04043">
    <property type="entry name" value="PMEI"/>
    <property type="match status" value="1"/>
</dbReference>
<reference evidence="6" key="1">
    <citation type="submission" date="2023-03" db="EMBL/GenBank/DDBJ databases">
        <authorList>
            <person name="Julca I."/>
        </authorList>
    </citation>
    <scope>NUCLEOTIDE SEQUENCE</scope>
</reference>
<gene>
    <name evidence="6" type="ORF">OLC1_LOCUS13143</name>
</gene>
<evidence type="ECO:0000313" key="7">
    <source>
        <dbReference type="Proteomes" id="UP001161247"/>
    </source>
</evidence>
<evidence type="ECO:0000256" key="2">
    <source>
        <dbReference type="ARBA" id="ARBA00023157"/>
    </source>
</evidence>
<dbReference type="Proteomes" id="UP001161247">
    <property type="component" value="Chromosome 4"/>
</dbReference>
<dbReference type="PANTHER" id="PTHR36710">
    <property type="entry name" value="PECTINESTERASE INHIBITOR-LIKE"/>
    <property type="match status" value="1"/>
</dbReference>
<dbReference type="SUPFAM" id="SSF101148">
    <property type="entry name" value="Plant invertase/pectin methylesterase inhibitor"/>
    <property type="match status" value="1"/>
</dbReference>
<proteinExistence type="inferred from homology"/>
<dbReference type="PANTHER" id="PTHR36710:SF18">
    <property type="entry name" value="PECTINESTERASE INHIBITOR 5-RELATED"/>
    <property type="match status" value="1"/>
</dbReference>
<dbReference type="InterPro" id="IPR035513">
    <property type="entry name" value="Invertase/methylesterase_inhib"/>
</dbReference>
<evidence type="ECO:0000256" key="3">
    <source>
        <dbReference type="ARBA" id="ARBA00038471"/>
    </source>
</evidence>
<feature type="signal peptide" evidence="4">
    <location>
        <begin position="1"/>
        <end position="28"/>
    </location>
</feature>
<dbReference type="GO" id="GO:0004857">
    <property type="term" value="F:enzyme inhibitor activity"/>
    <property type="evidence" value="ECO:0007669"/>
    <property type="project" value="InterPro"/>
</dbReference>
<comment type="similarity">
    <text evidence="3">Belongs to the PMEI family.</text>
</comment>
<keyword evidence="7" id="KW-1185">Reference proteome</keyword>
<dbReference type="AlphaFoldDB" id="A0AAV1D8H8"/>
<dbReference type="NCBIfam" id="TIGR01614">
    <property type="entry name" value="PME_inhib"/>
    <property type="match status" value="1"/>
</dbReference>
<evidence type="ECO:0000313" key="6">
    <source>
        <dbReference type="EMBL" id="CAI9104156.1"/>
    </source>
</evidence>
<evidence type="ECO:0000256" key="4">
    <source>
        <dbReference type="SAM" id="SignalP"/>
    </source>
</evidence>
<feature type="domain" description="Pectinesterase inhibitor" evidence="5">
    <location>
        <begin position="26"/>
        <end position="171"/>
    </location>
</feature>
<name>A0AAV1D8H8_OLDCO</name>
<feature type="chain" id="PRO_5044021512" evidence="4">
    <location>
        <begin position="29"/>
        <end position="180"/>
    </location>
</feature>
<dbReference type="InterPro" id="IPR006501">
    <property type="entry name" value="Pectinesterase_inhib_dom"/>
</dbReference>
<keyword evidence="1 4" id="KW-0732">Signal</keyword>
<accession>A0AAV1D8H8</accession>
<organism evidence="6 7">
    <name type="scientific">Oldenlandia corymbosa var. corymbosa</name>
    <dbReference type="NCBI Taxonomy" id="529605"/>
    <lineage>
        <taxon>Eukaryota</taxon>
        <taxon>Viridiplantae</taxon>
        <taxon>Streptophyta</taxon>
        <taxon>Embryophyta</taxon>
        <taxon>Tracheophyta</taxon>
        <taxon>Spermatophyta</taxon>
        <taxon>Magnoliopsida</taxon>
        <taxon>eudicotyledons</taxon>
        <taxon>Gunneridae</taxon>
        <taxon>Pentapetalae</taxon>
        <taxon>asterids</taxon>
        <taxon>lamiids</taxon>
        <taxon>Gentianales</taxon>
        <taxon>Rubiaceae</taxon>
        <taxon>Rubioideae</taxon>
        <taxon>Spermacoceae</taxon>
        <taxon>Hedyotis-Oldenlandia complex</taxon>
        <taxon>Oldenlandia</taxon>
    </lineage>
</organism>
<dbReference type="EMBL" id="OX459121">
    <property type="protein sequence ID" value="CAI9104156.1"/>
    <property type="molecule type" value="Genomic_DNA"/>
</dbReference>
<evidence type="ECO:0000256" key="1">
    <source>
        <dbReference type="ARBA" id="ARBA00022729"/>
    </source>
</evidence>
<keyword evidence="2" id="KW-1015">Disulfide bond</keyword>
<evidence type="ECO:0000259" key="5">
    <source>
        <dbReference type="SMART" id="SM00856"/>
    </source>
</evidence>
<sequence length="180" mass="19958">MNLISTSFSLFMISFVILLSTSCRSASASIVSEVCKNTTDPKFCTETLNADPRSKTADKKGLVRIITDKGLAKGKEDFDLINKLLKEARDPALKPLLEHCNFCYDLLSNRDFYDVIDALNNNDFVSASIMTTSAMDNAVDCEDGFNGAGVKSPLKSQNKYMEDLCFLSIEILDKMIKIKV</sequence>